<comment type="caution">
    <text evidence="3">The sequence shown here is derived from an EMBL/GenBank/DDBJ whole genome shotgun (WGS) entry which is preliminary data.</text>
</comment>
<evidence type="ECO:0000256" key="2">
    <source>
        <dbReference type="ARBA" id="ARBA00022679"/>
    </source>
</evidence>
<accession>A0A4V2ZWE0</accession>
<dbReference type="AlphaFoldDB" id="A0A4V2ZWE0"/>
<proteinExistence type="predicted"/>
<dbReference type="RefSeq" id="WP_133182023.1">
    <property type="nucleotide sequence ID" value="NZ_SMOD01000005.1"/>
</dbReference>
<reference evidence="3 4" key="1">
    <citation type="submission" date="2019-03" db="EMBL/GenBank/DDBJ databases">
        <title>Paraburkholderia sp. isolated from native Mimosa gymnas in Guartela State Park, Brazil.</title>
        <authorList>
            <person name="Paulitsch F."/>
            <person name="Hungria M."/>
            <person name="Delamuta J.R.M."/>
            <person name="Ribeiro R.A."/>
            <person name="Dall'Agnol R."/>
            <person name="Silva J.S.B."/>
        </authorList>
    </citation>
    <scope>NUCLEOTIDE SEQUENCE [LARGE SCALE GENOMIC DNA]</scope>
    <source>
        <strain evidence="3 4">CNPSo 3008</strain>
    </source>
</reference>
<dbReference type="Gene3D" id="3.40.50.2000">
    <property type="entry name" value="Glycogen Phosphorylase B"/>
    <property type="match status" value="1"/>
</dbReference>
<protein>
    <submittedName>
        <fullName evidence="3">Heptosyltransferase</fullName>
    </submittedName>
</protein>
<name>A0A4V2ZWE0_9BURK</name>
<dbReference type="GO" id="GO:0008713">
    <property type="term" value="F:ADP-heptose-lipopolysaccharide heptosyltransferase activity"/>
    <property type="evidence" value="ECO:0007669"/>
    <property type="project" value="TreeGrafter"/>
</dbReference>
<dbReference type="Proteomes" id="UP000295606">
    <property type="component" value="Unassembled WGS sequence"/>
</dbReference>
<keyword evidence="1" id="KW-0328">Glycosyltransferase</keyword>
<dbReference type="SUPFAM" id="SSF53756">
    <property type="entry name" value="UDP-Glycosyltransferase/glycogen phosphorylase"/>
    <property type="match status" value="1"/>
</dbReference>
<dbReference type="PANTHER" id="PTHR30160">
    <property type="entry name" value="TETRAACYLDISACCHARIDE 4'-KINASE-RELATED"/>
    <property type="match status" value="1"/>
</dbReference>
<evidence type="ECO:0000256" key="1">
    <source>
        <dbReference type="ARBA" id="ARBA00022676"/>
    </source>
</evidence>
<keyword evidence="2 3" id="KW-0808">Transferase</keyword>
<dbReference type="InterPro" id="IPR051199">
    <property type="entry name" value="LPS_LOS_Heptosyltrfase"/>
</dbReference>
<evidence type="ECO:0000313" key="4">
    <source>
        <dbReference type="Proteomes" id="UP000295606"/>
    </source>
</evidence>
<sequence>MIPYQGVPYEPEPFLRSTSRIKIAKKYLHKQFLLRAHRQMRLEQAHLDTSQRILWVYAKRNFGDATMDMAGRALLKGLGMRVDLLALPSLVPLFNEDDVFGKVYGAPEEVDASRYDAILLSEYNLPSIRIKTRYFANLPYAGLFRYFNGPDRNQTCFSFASVNDVFSLGHDADTLAAISKPYLASKPATRESVRGLLPARPFIAIAAGGVDPDRTYNRWSEVIELLSKYDNAGAAKEIVVLGSDNGTQIAEQLCASAPANVRIRSLTGKLAFLQAREIVAHAELFVGADGGLMHVAHTTQTPSVSLFRHQEPPFLRLTEACRSIGLQGTGNVDTIPPAQLVGAVLRQLAARAPEAAPAAA</sequence>
<gene>
    <name evidence="3" type="ORF">E1N52_08950</name>
</gene>
<dbReference type="PANTHER" id="PTHR30160:SF1">
    <property type="entry name" value="LIPOPOLYSACCHARIDE 1,2-N-ACETYLGLUCOSAMINETRANSFERASE-RELATED"/>
    <property type="match status" value="1"/>
</dbReference>
<dbReference type="OrthoDB" id="7063138at2"/>
<dbReference type="Pfam" id="PF01075">
    <property type="entry name" value="Glyco_transf_9"/>
    <property type="match status" value="1"/>
</dbReference>
<dbReference type="InterPro" id="IPR002201">
    <property type="entry name" value="Glyco_trans_9"/>
</dbReference>
<dbReference type="GO" id="GO:0005829">
    <property type="term" value="C:cytosol"/>
    <property type="evidence" value="ECO:0007669"/>
    <property type="project" value="TreeGrafter"/>
</dbReference>
<dbReference type="GO" id="GO:0009244">
    <property type="term" value="P:lipopolysaccharide core region biosynthetic process"/>
    <property type="evidence" value="ECO:0007669"/>
    <property type="project" value="TreeGrafter"/>
</dbReference>
<dbReference type="EMBL" id="SMOD01000005">
    <property type="protein sequence ID" value="TDG09235.1"/>
    <property type="molecule type" value="Genomic_DNA"/>
</dbReference>
<organism evidence="3 4">
    <name type="scientific">Paraburkholderia guartelaensis</name>
    <dbReference type="NCBI Taxonomy" id="2546446"/>
    <lineage>
        <taxon>Bacteria</taxon>
        <taxon>Pseudomonadati</taxon>
        <taxon>Pseudomonadota</taxon>
        <taxon>Betaproteobacteria</taxon>
        <taxon>Burkholderiales</taxon>
        <taxon>Burkholderiaceae</taxon>
        <taxon>Paraburkholderia</taxon>
    </lineage>
</organism>
<evidence type="ECO:0000313" key="3">
    <source>
        <dbReference type="EMBL" id="TDG09235.1"/>
    </source>
</evidence>